<evidence type="ECO:0000256" key="2">
    <source>
        <dbReference type="ARBA" id="ARBA00004275"/>
    </source>
</evidence>
<evidence type="ECO:0000256" key="16">
    <source>
        <dbReference type="ARBA" id="ARBA00067069"/>
    </source>
</evidence>
<evidence type="ECO:0000256" key="15">
    <source>
        <dbReference type="ARBA" id="ARBA00060678"/>
    </source>
</evidence>
<reference evidence="20" key="1">
    <citation type="submission" date="2025-08" db="UniProtKB">
        <authorList>
            <consortium name="Ensembl"/>
        </authorList>
    </citation>
    <scope>IDENTIFICATION</scope>
</reference>
<feature type="domain" description="Malonyl-CoA decarboxylase N-terminal" evidence="19">
    <location>
        <begin position="103"/>
        <end position="198"/>
    </location>
</feature>
<proteinExistence type="predicted"/>
<dbReference type="InterPro" id="IPR035372">
    <property type="entry name" value="MCD_N"/>
</dbReference>
<evidence type="ECO:0000256" key="3">
    <source>
        <dbReference type="ARBA" id="ARBA00004496"/>
    </source>
</evidence>
<name>A0A8C4U939_FALTI</name>
<evidence type="ECO:0000259" key="18">
    <source>
        <dbReference type="Pfam" id="PF05292"/>
    </source>
</evidence>
<dbReference type="InterPro" id="IPR042303">
    <property type="entry name" value="Malonyl_CoA_deC_C_sf"/>
</dbReference>
<evidence type="ECO:0000256" key="14">
    <source>
        <dbReference type="ARBA" id="ARBA00051499"/>
    </source>
</evidence>
<dbReference type="GO" id="GO:0046320">
    <property type="term" value="P:regulation of fatty acid oxidation"/>
    <property type="evidence" value="ECO:0007669"/>
    <property type="project" value="UniProtKB-ARBA"/>
</dbReference>
<dbReference type="AlphaFoldDB" id="A0A8C4U939"/>
<dbReference type="PANTHER" id="PTHR28641">
    <property type="match status" value="1"/>
</dbReference>
<dbReference type="FunFam" id="1.20.140.90:FF:000001">
    <property type="entry name" value="Malonyl-CoA decarboxylase, mitochondrial"/>
    <property type="match status" value="1"/>
</dbReference>
<dbReference type="Pfam" id="PF17408">
    <property type="entry name" value="MCD_N"/>
    <property type="match status" value="1"/>
</dbReference>
<comment type="catalytic activity">
    <reaction evidence="14">
        <text>malonyl-CoA + H(+) = acetyl-CoA + CO2</text>
        <dbReference type="Rhea" id="RHEA:18781"/>
        <dbReference type="ChEBI" id="CHEBI:15378"/>
        <dbReference type="ChEBI" id="CHEBI:16526"/>
        <dbReference type="ChEBI" id="CHEBI:57288"/>
        <dbReference type="ChEBI" id="CHEBI:57384"/>
        <dbReference type="EC" id="4.1.1.9"/>
    </reaction>
    <physiologicalReaction direction="left-to-right" evidence="14">
        <dbReference type="Rhea" id="RHEA:18782"/>
    </physiologicalReaction>
</comment>
<keyword evidence="13" id="KW-0456">Lyase</keyword>
<evidence type="ECO:0000256" key="10">
    <source>
        <dbReference type="ARBA" id="ARBA00023128"/>
    </source>
</evidence>
<dbReference type="GO" id="GO:0006633">
    <property type="term" value="P:fatty acid biosynthetic process"/>
    <property type="evidence" value="ECO:0007669"/>
    <property type="project" value="UniProtKB-KW"/>
</dbReference>
<keyword evidence="8" id="KW-0809">Transit peptide</keyword>
<reference evidence="20" key="2">
    <citation type="submission" date="2025-09" db="UniProtKB">
        <authorList>
            <consortium name="Ensembl"/>
        </authorList>
    </citation>
    <scope>IDENTIFICATION</scope>
</reference>
<evidence type="ECO:0000313" key="21">
    <source>
        <dbReference type="Proteomes" id="UP000694562"/>
    </source>
</evidence>
<evidence type="ECO:0000256" key="9">
    <source>
        <dbReference type="ARBA" id="ARBA00023098"/>
    </source>
</evidence>
<dbReference type="Gene3D" id="1.20.140.90">
    <property type="entry name" value="Malonyl-CoA decarboxylase, oligemerization domain"/>
    <property type="match status" value="1"/>
</dbReference>
<evidence type="ECO:0000256" key="17">
    <source>
        <dbReference type="ARBA" id="ARBA00072063"/>
    </source>
</evidence>
<dbReference type="EC" id="4.1.1.9" evidence="16"/>
<keyword evidence="5" id="KW-0444">Lipid biosynthesis</keyword>
<dbReference type="GO" id="GO:0005782">
    <property type="term" value="C:peroxisomal matrix"/>
    <property type="evidence" value="ECO:0007669"/>
    <property type="project" value="TreeGrafter"/>
</dbReference>
<organism evidence="20 21">
    <name type="scientific">Falco tinnunculus</name>
    <name type="common">Common kestrel</name>
    <dbReference type="NCBI Taxonomy" id="100819"/>
    <lineage>
        <taxon>Eukaryota</taxon>
        <taxon>Metazoa</taxon>
        <taxon>Chordata</taxon>
        <taxon>Craniata</taxon>
        <taxon>Vertebrata</taxon>
        <taxon>Euteleostomi</taxon>
        <taxon>Archelosauria</taxon>
        <taxon>Archosauria</taxon>
        <taxon>Dinosauria</taxon>
        <taxon>Saurischia</taxon>
        <taxon>Theropoda</taxon>
        <taxon>Coelurosauria</taxon>
        <taxon>Aves</taxon>
        <taxon>Neognathae</taxon>
        <taxon>Neoaves</taxon>
        <taxon>Telluraves</taxon>
        <taxon>Australaves</taxon>
        <taxon>Falconiformes</taxon>
        <taxon>Falconidae</taxon>
        <taxon>Falco</taxon>
    </lineage>
</organism>
<keyword evidence="21" id="KW-1185">Reference proteome</keyword>
<dbReference type="InterPro" id="IPR038351">
    <property type="entry name" value="MCD_N_sf"/>
</dbReference>
<comment type="pathway">
    <text evidence="15">Metabolic intermediate biosynthesis; acetyl-CoA biosynthesis; acetyl-CoA from malonyl-CoA: step 1/1.</text>
</comment>
<evidence type="ECO:0000256" key="4">
    <source>
        <dbReference type="ARBA" id="ARBA00022490"/>
    </source>
</evidence>
<dbReference type="InterPro" id="IPR038917">
    <property type="entry name" value="Malonyl_CoA_deC"/>
</dbReference>
<evidence type="ECO:0000256" key="1">
    <source>
        <dbReference type="ARBA" id="ARBA00004173"/>
    </source>
</evidence>
<dbReference type="Pfam" id="PF05292">
    <property type="entry name" value="MCD"/>
    <property type="match status" value="1"/>
</dbReference>
<dbReference type="Proteomes" id="UP000694562">
    <property type="component" value="Unplaced"/>
</dbReference>
<evidence type="ECO:0000313" key="20">
    <source>
        <dbReference type="Ensembl" id="ENSFTIP00000006315.1"/>
    </source>
</evidence>
<keyword evidence="7" id="KW-0276">Fatty acid metabolism</keyword>
<accession>A0A8C4U939</accession>
<dbReference type="Gene3D" id="3.40.630.150">
    <property type="entry name" value="Malonyl-CoA decarboxylase, catalytic domain"/>
    <property type="match status" value="1"/>
</dbReference>
<dbReference type="GO" id="GO:0050080">
    <property type="term" value="F:malonyl-CoA decarboxylase activity"/>
    <property type="evidence" value="ECO:0007669"/>
    <property type="project" value="UniProtKB-EC"/>
</dbReference>
<dbReference type="GO" id="GO:2001294">
    <property type="term" value="P:malonyl-CoA catabolic process"/>
    <property type="evidence" value="ECO:0007669"/>
    <property type="project" value="TreeGrafter"/>
</dbReference>
<evidence type="ECO:0000259" key="19">
    <source>
        <dbReference type="Pfam" id="PF17408"/>
    </source>
</evidence>
<comment type="subcellular location">
    <subcellularLocation>
        <location evidence="3">Cytoplasm</location>
    </subcellularLocation>
    <subcellularLocation>
        <location evidence="1">Mitochondrion</location>
    </subcellularLocation>
    <subcellularLocation>
        <location evidence="2">Peroxisome</location>
    </subcellularLocation>
</comment>
<keyword evidence="4" id="KW-0963">Cytoplasm</keyword>
<evidence type="ECO:0000256" key="7">
    <source>
        <dbReference type="ARBA" id="ARBA00022832"/>
    </source>
</evidence>
<evidence type="ECO:0000256" key="6">
    <source>
        <dbReference type="ARBA" id="ARBA00022793"/>
    </source>
</evidence>
<evidence type="ECO:0000256" key="13">
    <source>
        <dbReference type="ARBA" id="ARBA00023239"/>
    </source>
</evidence>
<evidence type="ECO:0000256" key="5">
    <source>
        <dbReference type="ARBA" id="ARBA00022516"/>
    </source>
</evidence>
<evidence type="ECO:0000256" key="11">
    <source>
        <dbReference type="ARBA" id="ARBA00023140"/>
    </source>
</evidence>
<dbReference type="Ensembl" id="ENSFTIT00000006598.1">
    <property type="protein sequence ID" value="ENSFTIP00000006315.1"/>
    <property type="gene ID" value="ENSFTIG00000004322.1"/>
</dbReference>
<evidence type="ECO:0000256" key="12">
    <source>
        <dbReference type="ARBA" id="ARBA00023160"/>
    </source>
</evidence>
<evidence type="ECO:0000256" key="8">
    <source>
        <dbReference type="ARBA" id="ARBA00022946"/>
    </source>
</evidence>
<feature type="domain" description="Malonyl-CoA decarboxylase C-terminal" evidence="18">
    <location>
        <begin position="201"/>
        <end position="469"/>
    </location>
</feature>
<dbReference type="GO" id="GO:0006085">
    <property type="term" value="P:acetyl-CoA biosynthetic process"/>
    <property type="evidence" value="ECO:0007669"/>
    <property type="project" value="TreeGrafter"/>
</dbReference>
<keyword evidence="11" id="KW-0576">Peroxisome</keyword>
<dbReference type="FunFam" id="3.40.630.150:FF:000001">
    <property type="entry name" value="Malonyl-CoA decarboxylase, mitochondrial"/>
    <property type="match status" value="1"/>
</dbReference>
<keyword evidence="12" id="KW-0275">Fatty acid biosynthesis</keyword>
<keyword evidence="6" id="KW-0210">Decarboxylase</keyword>
<protein>
    <recommendedName>
        <fullName evidence="17">Malonyl-CoA decarboxylase, mitochondrial</fullName>
        <ecNumber evidence="16">4.1.1.9</ecNumber>
    </recommendedName>
</protein>
<dbReference type="PANTHER" id="PTHR28641:SF1">
    <property type="entry name" value="MALONYL-COA DECARBOXYLASE, MITOCHONDRIAL"/>
    <property type="match status" value="1"/>
</dbReference>
<dbReference type="InterPro" id="IPR007956">
    <property type="entry name" value="Malonyl_CoA_deC_C"/>
</dbReference>
<keyword evidence="9" id="KW-0443">Lipid metabolism</keyword>
<dbReference type="GO" id="GO:0005759">
    <property type="term" value="C:mitochondrial matrix"/>
    <property type="evidence" value="ECO:0007669"/>
    <property type="project" value="TreeGrafter"/>
</dbReference>
<keyword evidence="10" id="KW-0496">Mitochondrion</keyword>
<sequence length="506" mass="56706">MSRLGPSLSARPFLRGPWAAPRGLRRVSVAGGLCQGPAGSGSAPAAGMEELLSRSVPPLPPYETKEKAPPPAELRSAEFVRYYRALEAGPPRAELLTRLARDFGVDHGRVAEFSAKVLQAREQQRELGALLQAEDRLRYYLSPQYRGLFQHLGRLEGGLRFLVELRGDLVEGLASKAVDGPHVKEMNGVLKNMLSEWFSTGFLNLERVTWQSPCEVLQKISDSEAVHPVRNWMDMKRRVGSYRRCYFFSHCAIPGEPLIVLHVALTSDISSNIQFLFSQAIVKEVPPLETEDTDKITTAIFYSISLTQQGLQGVELGTYLIKRVVKELQKELPQIKAFSTLSPIPGFTKWLVGLLSSQTKELERNELFTESEGQEISEITGDSTTETLKKVLNNNEWVRSEKLVKVLHSPLMRLCAWYLYGEKHRGYALNPVANFHLQNGSVMWRINWMADTSPRGIAASCGMMVNYRYFLEDTASNSAAYLGTKRIKASEQVLSLVSQFQQNSKL</sequence>